<evidence type="ECO:0000256" key="2">
    <source>
        <dbReference type="ARBA" id="ARBA00022448"/>
    </source>
</evidence>
<dbReference type="GO" id="GO:0009401">
    <property type="term" value="P:phosphoenolpyruvate-dependent sugar phosphotransferase system"/>
    <property type="evidence" value="ECO:0007669"/>
    <property type="project" value="InterPro"/>
</dbReference>
<comment type="caution">
    <text evidence="10">The sequence shown here is derived from an EMBL/GenBank/DDBJ whole genome shotgun (WGS) entry which is preliminary data.</text>
</comment>
<dbReference type="InterPro" id="IPR051088">
    <property type="entry name" value="PTS_Sugar-EIIC/EIIB"/>
</dbReference>
<evidence type="ECO:0000256" key="5">
    <source>
        <dbReference type="ARBA" id="ARBA00022692"/>
    </source>
</evidence>
<keyword evidence="5 8" id="KW-0812">Transmembrane</keyword>
<dbReference type="EMBL" id="JABAGR010000014">
    <property type="protein sequence ID" value="NMF26729.1"/>
    <property type="molecule type" value="Genomic_DNA"/>
</dbReference>
<feature type="transmembrane region" description="Helical" evidence="8">
    <location>
        <begin position="80"/>
        <end position="107"/>
    </location>
</feature>
<dbReference type="Pfam" id="PF02378">
    <property type="entry name" value="PTS_EIIC"/>
    <property type="match status" value="1"/>
</dbReference>
<dbReference type="Proteomes" id="UP000565613">
    <property type="component" value="Unassembled WGS sequence"/>
</dbReference>
<comment type="subcellular location">
    <subcellularLocation>
        <location evidence="1">Cell membrane</location>
        <topology evidence="1">Multi-pass membrane protein</topology>
    </subcellularLocation>
</comment>
<keyword evidence="6 8" id="KW-1133">Transmembrane helix</keyword>
<dbReference type="PANTHER" id="PTHR33989:SF4">
    <property type="entry name" value="PTS SYSTEM N,N'-DIACETYLCHITOBIOSE-SPECIFIC EIIC COMPONENT"/>
    <property type="match status" value="1"/>
</dbReference>
<name>A0A7X9Y1D7_9ACTN</name>
<evidence type="ECO:0000259" key="9">
    <source>
        <dbReference type="Pfam" id="PF02378"/>
    </source>
</evidence>
<evidence type="ECO:0000313" key="10">
    <source>
        <dbReference type="EMBL" id="NMF26729.1"/>
    </source>
</evidence>
<evidence type="ECO:0000256" key="3">
    <source>
        <dbReference type="ARBA" id="ARBA00022475"/>
    </source>
</evidence>
<protein>
    <submittedName>
        <fullName evidence="10">PTS sugar transporter subunit IIC</fullName>
    </submittedName>
</protein>
<evidence type="ECO:0000256" key="1">
    <source>
        <dbReference type="ARBA" id="ARBA00004651"/>
    </source>
</evidence>
<sequence>MLLFAKSDRYKTLGKLAIVSALCSISEPVVFGFPLMLNAIMFIPMIVTPLLSFILSYAVTVAGIIPALNGIQLGTGTPVLLSGLLAGGVPALVWQIVIVALQFAIYLPFFRICDKQAVEEESAEASAEA</sequence>
<reference evidence="10 11" key="1">
    <citation type="submission" date="2020-04" db="EMBL/GenBank/DDBJ databases">
        <authorList>
            <person name="Hitch T.C.A."/>
            <person name="Wylensek D."/>
            <person name="Clavel T."/>
        </authorList>
    </citation>
    <scope>NUCLEOTIDE SEQUENCE [LARGE SCALE GENOMIC DNA]</scope>
    <source>
        <strain evidence="10 11">105184</strain>
    </source>
</reference>
<proteinExistence type="predicted"/>
<organism evidence="10 11">
    <name type="scientific">Parafannyhessea umbonata</name>
    <dbReference type="NCBI Taxonomy" id="604330"/>
    <lineage>
        <taxon>Bacteria</taxon>
        <taxon>Bacillati</taxon>
        <taxon>Actinomycetota</taxon>
        <taxon>Coriobacteriia</taxon>
        <taxon>Coriobacteriales</taxon>
        <taxon>Atopobiaceae</taxon>
        <taxon>Parafannyhessea</taxon>
    </lineage>
</organism>
<keyword evidence="3" id="KW-1003">Cell membrane</keyword>
<dbReference type="PANTHER" id="PTHR33989">
    <property type="match status" value="1"/>
</dbReference>
<dbReference type="GO" id="GO:0008982">
    <property type="term" value="F:protein-N(PI)-phosphohistidine-sugar phosphotransferase activity"/>
    <property type="evidence" value="ECO:0007669"/>
    <property type="project" value="InterPro"/>
</dbReference>
<dbReference type="AlphaFoldDB" id="A0A7X9Y1D7"/>
<dbReference type="InterPro" id="IPR003352">
    <property type="entry name" value="PTS_EIIC"/>
</dbReference>
<keyword evidence="4 10" id="KW-0762">Sugar transport</keyword>
<gene>
    <name evidence="10" type="ORF">HF885_09925</name>
</gene>
<dbReference type="GO" id="GO:1901264">
    <property type="term" value="P:carbohydrate derivative transport"/>
    <property type="evidence" value="ECO:0007669"/>
    <property type="project" value="TreeGrafter"/>
</dbReference>
<accession>A0A7X9Y1D7</accession>
<evidence type="ECO:0000256" key="6">
    <source>
        <dbReference type="ARBA" id="ARBA00022989"/>
    </source>
</evidence>
<keyword evidence="7 8" id="KW-0472">Membrane</keyword>
<evidence type="ECO:0000256" key="4">
    <source>
        <dbReference type="ARBA" id="ARBA00022597"/>
    </source>
</evidence>
<evidence type="ECO:0000256" key="8">
    <source>
        <dbReference type="SAM" id="Phobius"/>
    </source>
</evidence>
<dbReference type="GO" id="GO:0005886">
    <property type="term" value="C:plasma membrane"/>
    <property type="evidence" value="ECO:0007669"/>
    <property type="project" value="UniProtKB-SubCell"/>
</dbReference>
<feature type="domain" description="Phosphotransferase system EIIC" evidence="9">
    <location>
        <begin position="1"/>
        <end position="49"/>
    </location>
</feature>
<keyword evidence="2" id="KW-0813">Transport</keyword>
<evidence type="ECO:0000256" key="7">
    <source>
        <dbReference type="ARBA" id="ARBA00023136"/>
    </source>
</evidence>
<evidence type="ECO:0000313" key="11">
    <source>
        <dbReference type="Proteomes" id="UP000565613"/>
    </source>
</evidence>
<feature type="transmembrane region" description="Helical" evidence="8">
    <location>
        <begin position="39"/>
        <end position="68"/>
    </location>
</feature>
<feature type="transmembrane region" description="Helical" evidence="8">
    <location>
        <begin position="12"/>
        <end position="33"/>
    </location>
</feature>